<organism evidence="1">
    <name type="scientific">Anguilla anguilla</name>
    <name type="common">European freshwater eel</name>
    <name type="synonym">Muraena anguilla</name>
    <dbReference type="NCBI Taxonomy" id="7936"/>
    <lineage>
        <taxon>Eukaryota</taxon>
        <taxon>Metazoa</taxon>
        <taxon>Chordata</taxon>
        <taxon>Craniata</taxon>
        <taxon>Vertebrata</taxon>
        <taxon>Euteleostomi</taxon>
        <taxon>Actinopterygii</taxon>
        <taxon>Neopterygii</taxon>
        <taxon>Teleostei</taxon>
        <taxon>Anguilliformes</taxon>
        <taxon>Anguillidae</taxon>
        <taxon>Anguilla</taxon>
    </lineage>
</organism>
<accession>A0A0E9PKS3</accession>
<name>A0A0E9PKS3_ANGAN</name>
<evidence type="ECO:0000313" key="1">
    <source>
        <dbReference type="EMBL" id="JAH04700.1"/>
    </source>
</evidence>
<dbReference type="EMBL" id="GBXM01103877">
    <property type="protein sequence ID" value="JAH04700.1"/>
    <property type="molecule type" value="Transcribed_RNA"/>
</dbReference>
<dbReference type="AlphaFoldDB" id="A0A0E9PKS3"/>
<proteinExistence type="predicted"/>
<protein>
    <submittedName>
        <fullName evidence="1">Uncharacterized protein</fullName>
    </submittedName>
</protein>
<reference evidence="1" key="2">
    <citation type="journal article" date="2015" name="Fish Shellfish Immunol.">
        <title>Early steps in the European eel (Anguilla anguilla)-Vibrio vulnificus interaction in the gills: Role of the RtxA13 toxin.</title>
        <authorList>
            <person name="Callol A."/>
            <person name="Pajuelo D."/>
            <person name="Ebbesson L."/>
            <person name="Teles M."/>
            <person name="MacKenzie S."/>
            <person name="Amaro C."/>
        </authorList>
    </citation>
    <scope>NUCLEOTIDE SEQUENCE</scope>
</reference>
<sequence length="19" mass="2226">MRRIQIKHCRTASSLGLRV</sequence>
<reference evidence="1" key="1">
    <citation type="submission" date="2014-11" db="EMBL/GenBank/DDBJ databases">
        <authorList>
            <person name="Amaro Gonzalez C."/>
        </authorList>
    </citation>
    <scope>NUCLEOTIDE SEQUENCE</scope>
</reference>